<reference evidence="1 2" key="1">
    <citation type="journal article" date="2013" name="Nat. Genet.">
        <title>The genome of the hydatid tapeworm Echinococcus granulosus.</title>
        <authorList>
            <person name="Zheng H."/>
            <person name="Zhang W."/>
            <person name="Zhang L."/>
            <person name="Zhang Z."/>
            <person name="Li J."/>
            <person name="Lu G."/>
            <person name="Zhu Y."/>
            <person name="Wang Y."/>
            <person name="Huang Y."/>
            <person name="Liu J."/>
            <person name="Kang H."/>
            <person name="Chen J."/>
            <person name="Wang L."/>
            <person name="Chen A."/>
            <person name="Yu S."/>
            <person name="Gao Z."/>
            <person name="Jin L."/>
            <person name="Gu W."/>
            <person name="Wang Z."/>
            <person name="Zhao L."/>
            <person name="Shi B."/>
            <person name="Wen H."/>
            <person name="Lin R."/>
            <person name="Jones M.K."/>
            <person name="Brejova B."/>
            <person name="Vinar T."/>
            <person name="Zhao G."/>
            <person name="McManus D.P."/>
            <person name="Chen Z."/>
            <person name="Zhou Y."/>
            <person name="Wang S."/>
        </authorList>
    </citation>
    <scope>NUCLEOTIDE SEQUENCE [LARGE SCALE GENOMIC DNA]</scope>
</reference>
<dbReference type="RefSeq" id="XP_024346034.1">
    <property type="nucleotide sequence ID" value="XM_024499552.1"/>
</dbReference>
<evidence type="ECO:0000313" key="1">
    <source>
        <dbReference type="EMBL" id="EUB54838.1"/>
    </source>
</evidence>
<dbReference type="KEGG" id="egl:EGR_10303"/>
<evidence type="ECO:0000313" key="2">
    <source>
        <dbReference type="Proteomes" id="UP000019149"/>
    </source>
</evidence>
<dbReference type="Proteomes" id="UP000019149">
    <property type="component" value="Unassembled WGS sequence"/>
</dbReference>
<name>W6U1C1_ECHGR</name>
<keyword evidence="2" id="KW-1185">Reference proteome</keyword>
<accession>W6U1C1</accession>
<gene>
    <name evidence="1" type="ORF">EGR_10303</name>
</gene>
<dbReference type="AlphaFoldDB" id="W6U1C1"/>
<dbReference type="EMBL" id="APAU02000207">
    <property type="protein sequence ID" value="EUB54838.1"/>
    <property type="molecule type" value="Genomic_DNA"/>
</dbReference>
<proteinExistence type="predicted"/>
<protein>
    <submittedName>
        <fullName evidence="1">Uncharacterized protein</fullName>
    </submittedName>
</protein>
<comment type="caution">
    <text evidence="1">The sequence shown here is derived from an EMBL/GenBank/DDBJ whole genome shotgun (WGS) entry which is preliminary data.</text>
</comment>
<organism evidence="1 2">
    <name type="scientific">Echinococcus granulosus</name>
    <name type="common">Hydatid tapeworm</name>
    <dbReference type="NCBI Taxonomy" id="6210"/>
    <lineage>
        <taxon>Eukaryota</taxon>
        <taxon>Metazoa</taxon>
        <taxon>Spiralia</taxon>
        <taxon>Lophotrochozoa</taxon>
        <taxon>Platyhelminthes</taxon>
        <taxon>Cestoda</taxon>
        <taxon>Eucestoda</taxon>
        <taxon>Cyclophyllidea</taxon>
        <taxon>Taeniidae</taxon>
        <taxon>Echinococcus</taxon>
        <taxon>Echinococcus granulosus group</taxon>
    </lineage>
</organism>
<dbReference type="CTD" id="36346018"/>
<sequence length="346" mass="40234">MSKGFKVPTTTHAFNINNKAHLGRTEKPLDAYRCLERALQLTRVVENSKAFSSFNIYQFPPQSVALRQAMMNSKKNVFSGPHVDVKCQNVMKSSPSLLLTAPRLIKNDWFRPWSHIFAFFRRIRTIAWLFKRKKYNRRSTKKAGNKTMFKAEQINARETLHTYSKRAQILFKDSVNPLYQKIHRLLGNSPLLGQKSFFNTREHQKFKWMLNDLNERCVLVPANKRSQFAPFKTILANSTVFCVSFAALSLAESKTGSLFATDGKFRSGQSYEWVFSELFLVAFLQSYLASVYRLRISIVVQLIQTVSYFFRFSHSPVQAACFYYALKALKMPQFYKQVICPWNVLY</sequence>
<dbReference type="GeneID" id="36346018"/>